<name>G0RXV9_CHATD</name>
<dbReference type="RefSeq" id="XP_006690987.1">
    <property type="nucleotide sequence ID" value="XM_006690924.1"/>
</dbReference>
<dbReference type="GeneID" id="18254485"/>
<proteinExistence type="predicted"/>
<feature type="region of interest" description="Disordered" evidence="1">
    <location>
        <begin position="1"/>
        <end position="54"/>
    </location>
</feature>
<evidence type="ECO:0000256" key="1">
    <source>
        <dbReference type="SAM" id="MobiDB-lite"/>
    </source>
</evidence>
<gene>
    <name evidence="2" type="ORF">CTHT_0004470</name>
</gene>
<dbReference type="EMBL" id="GL988032">
    <property type="protein sequence ID" value="EGS23745.1"/>
    <property type="molecule type" value="Genomic_DNA"/>
</dbReference>
<dbReference type="HOGENOM" id="CLU_1875202_0_0_1"/>
<protein>
    <submittedName>
        <fullName evidence="2">Uncharacterized protein</fullName>
    </submittedName>
</protein>
<evidence type="ECO:0000313" key="2">
    <source>
        <dbReference type="EMBL" id="EGS23745.1"/>
    </source>
</evidence>
<keyword evidence="3" id="KW-1185">Reference proteome</keyword>
<dbReference type="Proteomes" id="UP000008066">
    <property type="component" value="Unassembled WGS sequence"/>
</dbReference>
<reference evidence="2 3" key="1">
    <citation type="journal article" date="2011" name="Cell">
        <title>Insight into structure and assembly of the nuclear pore complex by utilizing the genome of a eukaryotic thermophile.</title>
        <authorList>
            <person name="Amlacher S."/>
            <person name="Sarges P."/>
            <person name="Flemming D."/>
            <person name="van Noort V."/>
            <person name="Kunze R."/>
            <person name="Devos D.P."/>
            <person name="Arumugam M."/>
            <person name="Bork P."/>
            <person name="Hurt E."/>
        </authorList>
    </citation>
    <scope>NUCLEOTIDE SEQUENCE [LARGE SCALE GENOMIC DNA]</scope>
    <source>
        <strain evidence="3">DSM 1495 / CBS 144.50 / IMI 039719</strain>
    </source>
</reference>
<sequence length="136" mass="15260">MSMFLNTPAGMHNDNVGFTEEDREIQSRGRDPYREGEMAGAERDGNKEPTRGRCGKFGLRAAIDYREKSKKDQAGKTLVDSEKLLQYATDIGITVAEARHNLMHQLHQLPKAIGQGESEDKAKEKQQEGKDKQPES</sequence>
<feature type="compositionally biased region" description="Basic and acidic residues" evidence="1">
    <location>
        <begin position="24"/>
        <end position="51"/>
    </location>
</feature>
<dbReference type="KEGG" id="cthr:CTHT_0004470"/>
<dbReference type="AlphaFoldDB" id="G0RXV9"/>
<feature type="compositionally biased region" description="Basic and acidic residues" evidence="1">
    <location>
        <begin position="118"/>
        <end position="136"/>
    </location>
</feature>
<organism evidence="3">
    <name type="scientific">Chaetomium thermophilum (strain DSM 1495 / CBS 144.50 / IMI 039719)</name>
    <name type="common">Thermochaetoides thermophila</name>
    <dbReference type="NCBI Taxonomy" id="759272"/>
    <lineage>
        <taxon>Eukaryota</taxon>
        <taxon>Fungi</taxon>
        <taxon>Dikarya</taxon>
        <taxon>Ascomycota</taxon>
        <taxon>Pezizomycotina</taxon>
        <taxon>Sordariomycetes</taxon>
        <taxon>Sordariomycetidae</taxon>
        <taxon>Sordariales</taxon>
        <taxon>Chaetomiaceae</taxon>
        <taxon>Thermochaetoides</taxon>
    </lineage>
</organism>
<feature type="region of interest" description="Disordered" evidence="1">
    <location>
        <begin position="108"/>
        <end position="136"/>
    </location>
</feature>
<evidence type="ECO:0000313" key="3">
    <source>
        <dbReference type="Proteomes" id="UP000008066"/>
    </source>
</evidence>
<accession>G0RXV9</accession>